<accession>A0A450YT40</accession>
<reference evidence="6" key="1">
    <citation type="submission" date="2019-02" db="EMBL/GenBank/DDBJ databases">
        <authorList>
            <person name="Gruber-Vodicka R. H."/>
            <person name="Seah K. B. B."/>
        </authorList>
    </citation>
    <scope>NUCLEOTIDE SEQUENCE</scope>
    <source>
        <strain evidence="6">BECK_BZ125</strain>
    </source>
</reference>
<protein>
    <submittedName>
        <fullName evidence="6">3-hydroxyisobutyrate dehydrogenase</fullName>
    </submittedName>
</protein>
<evidence type="ECO:0000256" key="3">
    <source>
        <dbReference type="PIRSR" id="PIRSR000103-1"/>
    </source>
</evidence>
<dbReference type="InterPro" id="IPR036291">
    <property type="entry name" value="NAD(P)-bd_dom_sf"/>
</dbReference>
<feature type="active site" evidence="3">
    <location>
        <position position="194"/>
    </location>
</feature>
<organism evidence="6">
    <name type="scientific">Candidatus Kentrum sp. TC</name>
    <dbReference type="NCBI Taxonomy" id="2126339"/>
    <lineage>
        <taxon>Bacteria</taxon>
        <taxon>Pseudomonadati</taxon>
        <taxon>Pseudomonadota</taxon>
        <taxon>Gammaproteobacteria</taxon>
        <taxon>Candidatus Kentrum</taxon>
    </lineage>
</organism>
<dbReference type="PANTHER" id="PTHR43060">
    <property type="entry name" value="3-HYDROXYISOBUTYRATE DEHYDROGENASE-LIKE 1, MITOCHONDRIAL-RELATED"/>
    <property type="match status" value="1"/>
</dbReference>
<keyword evidence="1" id="KW-0560">Oxidoreductase</keyword>
<dbReference type="SUPFAM" id="SSF51735">
    <property type="entry name" value="NAD(P)-binding Rossmann-fold domains"/>
    <property type="match status" value="1"/>
</dbReference>
<proteinExistence type="predicted"/>
<evidence type="ECO:0000259" key="4">
    <source>
        <dbReference type="Pfam" id="PF03446"/>
    </source>
</evidence>
<dbReference type="GO" id="GO:0050661">
    <property type="term" value="F:NADP binding"/>
    <property type="evidence" value="ECO:0007669"/>
    <property type="project" value="InterPro"/>
</dbReference>
<feature type="domain" description="3-hydroxyisobutyrate dehydrogenase-like NAD-binding" evidence="5">
    <location>
        <begin position="188"/>
        <end position="305"/>
    </location>
</feature>
<dbReference type="InterPro" id="IPR008927">
    <property type="entry name" value="6-PGluconate_DH-like_C_sf"/>
</dbReference>
<dbReference type="Pfam" id="PF03446">
    <property type="entry name" value="NAD_binding_2"/>
    <property type="match status" value="1"/>
</dbReference>
<dbReference type="InterPro" id="IPR029154">
    <property type="entry name" value="HIBADH-like_NADP-bd"/>
</dbReference>
<feature type="domain" description="6-phosphogluconate dehydrogenase NADP-binding" evidence="4">
    <location>
        <begin position="26"/>
        <end position="185"/>
    </location>
</feature>
<name>A0A450YT40_9GAMM</name>
<dbReference type="PANTHER" id="PTHR43060:SF15">
    <property type="entry name" value="3-HYDROXYISOBUTYRATE DEHYDROGENASE-LIKE 1, MITOCHONDRIAL-RELATED"/>
    <property type="match status" value="1"/>
</dbReference>
<sequence>MINSGSIVFNESAKITSWIFIMEKNKIGWIGAGVMGQSMARHLINAGHTVHLHTRTKEKAADLLASGAVWRDSPREVAHHADIVFTMVGFPRDVEEVYFGEDGILADTDAGMVLVDMTTTRPQLAERIDMAARERSAQSVDAPVSGGDVGARNATLSIMAGGDQEAMATVMPLFRHMGKNIVHQGEAGAGQHTKMVNQITIAGTMIGVCEAMVYGHKAGLDMETVLRSIGGGAAACWTLDNLAPRILARNFDPGFFIDHFIKDMEIALTEAARMDLSLPGLALVNQLYRSVKAQGKGDRGTHALVLAIERMSDIV</sequence>
<dbReference type="InterPro" id="IPR015815">
    <property type="entry name" value="HIBADH-related"/>
</dbReference>
<dbReference type="Pfam" id="PF14833">
    <property type="entry name" value="NAD_binding_11"/>
    <property type="match status" value="1"/>
</dbReference>
<dbReference type="InterPro" id="IPR013328">
    <property type="entry name" value="6PGD_dom2"/>
</dbReference>
<evidence type="ECO:0000256" key="2">
    <source>
        <dbReference type="ARBA" id="ARBA00023027"/>
    </source>
</evidence>
<dbReference type="Gene3D" id="3.40.50.720">
    <property type="entry name" value="NAD(P)-binding Rossmann-like Domain"/>
    <property type="match status" value="1"/>
</dbReference>
<dbReference type="GO" id="GO:0016491">
    <property type="term" value="F:oxidoreductase activity"/>
    <property type="evidence" value="ECO:0007669"/>
    <property type="project" value="UniProtKB-KW"/>
</dbReference>
<evidence type="ECO:0000313" key="6">
    <source>
        <dbReference type="EMBL" id="VFK44665.1"/>
    </source>
</evidence>
<dbReference type="SUPFAM" id="SSF48179">
    <property type="entry name" value="6-phosphogluconate dehydrogenase C-terminal domain-like"/>
    <property type="match status" value="1"/>
</dbReference>
<dbReference type="PIRSF" id="PIRSF000103">
    <property type="entry name" value="HIBADH"/>
    <property type="match status" value="1"/>
</dbReference>
<evidence type="ECO:0000256" key="1">
    <source>
        <dbReference type="ARBA" id="ARBA00023002"/>
    </source>
</evidence>
<dbReference type="AlphaFoldDB" id="A0A450YT40"/>
<evidence type="ECO:0000259" key="5">
    <source>
        <dbReference type="Pfam" id="PF14833"/>
    </source>
</evidence>
<dbReference type="InterPro" id="IPR006115">
    <property type="entry name" value="6PGDH_NADP-bd"/>
</dbReference>
<gene>
    <name evidence="6" type="ORF">BECKTC1821E_GA0114239_103824</name>
</gene>
<keyword evidence="2" id="KW-0520">NAD</keyword>
<dbReference type="Gene3D" id="1.10.1040.10">
    <property type="entry name" value="N-(1-d-carboxylethyl)-l-norvaline Dehydrogenase, domain 2"/>
    <property type="match status" value="1"/>
</dbReference>
<dbReference type="EMBL" id="CAADFT010000038">
    <property type="protein sequence ID" value="VFK44665.1"/>
    <property type="molecule type" value="Genomic_DNA"/>
</dbReference>
<dbReference type="GO" id="GO:0051287">
    <property type="term" value="F:NAD binding"/>
    <property type="evidence" value="ECO:0007669"/>
    <property type="project" value="InterPro"/>
</dbReference>